<dbReference type="OrthoDB" id="9811798at2"/>
<keyword evidence="12" id="KW-1185">Reference proteome</keyword>
<evidence type="ECO:0000313" key="12">
    <source>
        <dbReference type="Proteomes" id="UP000261704"/>
    </source>
</evidence>
<evidence type="ECO:0000256" key="7">
    <source>
        <dbReference type="ARBA" id="ARBA00023136"/>
    </source>
</evidence>
<feature type="transmembrane region" description="Helical" evidence="9">
    <location>
        <begin position="454"/>
        <end position="472"/>
    </location>
</feature>
<protein>
    <submittedName>
        <fullName evidence="11">Na(+)/H(+) antiporter subunit D</fullName>
    </submittedName>
</protein>
<evidence type="ECO:0000256" key="9">
    <source>
        <dbReference type="SAM" id="Phobius"/>
    </source>
</evidence>
<evidence type="ECO:0000256" key="5">
    <source>
        <dbReference type="ARBA" id="ARBA00022989"/>
    </source>
</evidence>
<evidence type="ECO:0000256" key="3">
    <source>
        <dbReference type="ARBA" id="ARBA00022475"/>
    </source>
</evidence>
<feature type="transmembrane region" description="Helical" evidence="9">
    <location>
        <begin position="95"/>
        <end position="114"/>
    </location>
</feature>
<dbReference type="NCBIfam" id="NF009310">
    <property type="entry name" value="PRK12668.1"/>
    <property type="match status" value="1"/>
</dbReference>
<keyword evidence="5 9" id="KW-1133">Transmembrane helix</keyword>
<feature type="transmembrane region" description="Helical" evidence="9">
    <location>
        <begin position="370"/>
        <end position="392"/>
    </location>
</feature>
<dbReference type="Pfam" id="PF00361">
    <property type="entry name" value="Proton_antipo_M"/>
    <property type="match status" value="1"/>
</dbReference>
<evidence type="ECO:0000256" key="2">
    <source>
        <dbReference type="ARBA" id="ARBA00004651"/>
    </source>
</evidence>
<comment type="subcellular location">
    <subcellularLocation>
        <location evidence="2">Cell membrane</location>
        <topology evidence="2">Multi-pass membrane protein</topology>
    </subcellularLocation>
    <subcellularLocation>
        <location evidence="8">Membrane</location>
        <topology evidence="8">Multi-pass membrane protein</topology>
    </subcellularLocation>
</comment>
<dbReference type="PANTHER" id="PTHR42682:SF4">
    <property type="entry name" value="NADH-UBIQUINONE_PLASTOQUINONE"/>
    <property type="match status" value="1"/>
</dbReference>
<organism evidence="11 12">
    <name type="scientific">Profundibacter amoris</name>
    <dbReference type="NCBI Taxonomy" id="2171755"/>
    <lineage>
        <taxon>Bacteria</taxon>
        <taxon>Pseudomonadati</taxon>
        <taxon>Pseudomonadota</taxon>
        <taxon>Alphaproteobacteria</taxon>
        <taxon>Rhodobacterales</taxon>
        <taxon>Paracoccaceae</taxon>
        <taxon>Profundibacter</taxon>
    </lineage>
</organism>
<evidence type="ECO:0000256" key="4">
    <source>
        <dbReference type="ARBA" id="ARBA00022692"/>
    </source>
</evidence>
<dbReference type="GO" id="GO:0005886">
    <property type="term" value="C:plasma membrane"/>
    <property type="evidence" value="ECO:0007669"/>
    <property type="project" value="UniProtKB-SubCell"/>
</dbReference>
<dbReference type="PRINTS" id="PR01437">
    <property type="entry name" value="NUOXDRDTASE4"/>
</dbReference>
<keyword evidence="4 8" id="KW-0812">Transmembrane</keyword>
<evidence type="ECO:0000256" key="6">
    <source>
        <dbReference type="ARBA" id="ARBA00023002"/>
    </source>
</evidence>
<reference evidence="11 12" key="1">
    <citation type="submission" date="2018-09" db="EMBL/GenBank/DDBJ databases">
        <title>Profundibacter amoris BAR1 gen. nov., sp. nov., a new member of the Roseobacter clade isolated at Lokis Castle Vent Field on the Arctic Mid-Oceanic Ridge.</title>
        <authorList>
            <person name="Le Moine Bauer S."/>
            <person name="Sjoeberg A.G."/>
            <person name="L'Haridon S."/>
            <person name="Stokke R."/>
            <person name="Roalkvam I."/>
            <person name="Steen I.H."/>
            <person name="Dahle H."/>
        </authorList>
    </citation>
    <scope>NUCLEOTIDE SEQUENCE [LARGE SCALE GENOMIC DNA]</scope>
    <source>
        <strain evidence="11 12">BAR1</strain>
    </source>
</reference>
<feature type="domain" description="NADH:quinone oxidoreductase/Mrp antiporter transmembrane" evidence="10">
    <location>
        <begin position="113"/>
        <end position="383"/>
    </location>
</feature>
<sequence>MMLDQIPTAYLFFAAAIVLLALPKGRLRAGLLLIVPVIAAWQVWSMPLGMHYAVPLFGFELELMRVDKLARVFGLIFSLAAFLGNLYAWHVRDTVQQVAALLYAGSAIGAVFAGDLITLFFYWEGTAIASVFLIWARRTEGAFHTGMRYLIIQIGSGVILLAGVALVYRDTGSIVFETMTLGSLGTWLIFLSFGIKAAFPLLHNWLQDSYPAATITGTVILSAFTTKLAIYALARGFAGTEILIYIGVVMAVFPIFFAEIENDLRRVLAYSLNNQLGFMVVGIGIGSEMALNGTAAHAFAHILYKALLFMSVGAVMYRTGTSKASELGGLYRTMPKTAMFCLVGAASISAFPLFSGFVTKSIILDEAASGGMIIVWLALVFASAGVLSHSGIKIPFFMFFAHDSGKRPKEAPTHMLLAMGLTAALCIAIGVYPAPLYALLPFEVDFTPYTTSHVVGQLQLLLFALLAFGILMRTGIHPPEVRAINLDTDWSYRWLLPRIIRKVAAVVSGVWTGTLGFLVRRVKDIIAGLYHSHGPEGRMASTWPTGSMVIWISVLLGATLIVSFFS</sequence>
<dbReference type="EMBL" id="CP032125">
    <property type="protein sequence ID" value="AXX96919.1"/>
    <property type="molecule type" value="Genomic_DNA"/>
</dbReference>
<dbReference type="GO" id="GO:0016491">
    <property type="term" value="F:oxidoreductase activity"/>
    <property type="evidence" value="ECO:0007669"/>
    <property type="project" value="UniProtKB-KW"/>
</dbReference>
<comment type="function">
    <text evidence="1">NDH-1 shuttles electrons from NADH, via FMN and iron-sulfur (Fe-S) centers, to quinones in the respiratory chain. The immediate electron acceptor for the enzyme in this species is believed to be ubiquinone. Couples the redox reaction to proton translocation (for every two electrons transferred, four hydrogen ions are translocated across the cytoplasmic membrane), and thus conserves the redox energy in a proton gradient.</text>
</comment>
<dbReference type="InterPro" id="IPR003918">
    <property type="entry name" value="NADH_UbQ_OxRdtase"/>
</dbReference>
<feature type="transmembrane region" description="Helical" evidence="9">
    <location>
        <begin position="210"/>
        <end position="230"/>
    </location>
</feature>
<evidence type="ECO:0000313" key="11">
    <source>
        <dbReference type="EMBL" id="AXX96919.1"/>
    </source>
</evidence>
<dbReference type="Proteomes" id="UP000261704">
    <property type="component" value="Chromosome"/>
</dbReference>
<feature type="transmembrane region" description="Helical" evidence="9">
    <location>
        <begin position="6"/>
        <end position="22"/>
    </location>
</feature>
<gene>
    <name evidence="11" type="ORF">BAR1_02645</name>
</gene>
<feature type="transmembrane region" description="Helical" evidence="9">
    <location>
        <begin position="174"/>
        <end position="198"/>
    </location>
</feature>
<feature type="transmembrane region" description="Helical" evidence="9">
    <location>
        <begin position="69"/>
        <end position="88"/>
    </location>
</feature>
<keyword evidence="6" id="KW-0560">Oxidoreductase</keyword>
<dbReference type="KEGG" id="pamo:BAR1_02645"/>
<evidence type="ECO:0000256" key="1">
    <source>
        <dbReference type="ARBA" id="ARBA00002378"/>
    </source>
</evidence>
<feature type="transmembrane region" description="Helical" evidence="9">
    <location>
        <begin position="413"/>
        <end position="434"/>
    </location>
</feature>
<dbReference type="GO" id="GO:0042773">
    <property type="term" value="P:ATP synthesis coupled electron transport"/>
    <property type="evidence" value="ECO:0007669"/>
    <property type="project" value="InterPro"/>
</dbReference>
<feature type="transmembrane region" description="Helical" evidence="9">
    <location>
        <begin position="298"/>
        <end position="317"/>
    </location>
</feature>
<dbReference type="InterPro" id="IPR052175">
    <property type="entry name" value="ComplexI-like_HydComp"/>
</dbReference>
<feature type="transmembrane region" description="Helical" evidence="9">
    <location>
        <begin position="242"/>
        <end position="260"/>
    </location>
</feature>
<keyword evidence="7 9" id="KW-0472">Membrane</keyword>
<dbReference type="AlphaFoldDB" id="A0A347UDJ1"/>
<evidence type="ECO:0000259" key="10">
    <source>
        <dbReference type="Pfam" id="PF00361"/>
    </source>
</evidence>
<dbReference type="PANTHER" id="PTHR42682">
    <property type="entry name" value="HYDROGENASE-4 COMPONENT F"/>
    <property type="match status" value="1"/>
</dbReference>
<keyword evidence="3" id="KW-1003">Cell membrane</keyword>
<name>A0A347UDJ1_9RHOB</name>
<feature type="transmembrane region" description="Helical" evidence="9">
    <location>
        <begin position="338"/>
        <end position="358"/>
    </location>
</feature>
<feature type="transmembrane region" description="Helical" evidence="9">
    <location>
        <begin position="149"/>
        <end position="168"/>
    </location>
</feature>
<feature type="transmembrane region" description="Helical" evidence="9">
    <location>
        <begin position="503"/>
        <end position="522"/>
    </location>
</feature>
<feature type="transmembrane region" description="Helical" evidence="9">
    <location>
        <begin position="29"/>
        <end position="49"/>
    </location>
</feature>
<accession>A0A347UDJ1</accession>
<feature type="transmembrane region" description="Helical" evidence="9">
    <location>
        <begin position="542"/>
        <end position="565"/>
    </location>
</feature>
<dbReference type="GO" id="GO:0008137">
    <property type="term" value="F:NADH dehydrogenase (ubiquinone) activity"/>
    <property type="evidence" value="ECO:0007669"/>
    <property type="project" value="InterPro"/>
</dbReference>
<proteinExistence type="predicted"/>
<dbReference type="InterPro" id="IPR001750">
    <property type="entry name" value="ND/Mrp_TM"/>
</dbReference>
<evidence type="ECO:0000256" key="8">
    <source>
        <dbReference type="RuleBase" id="RU000320"/>
    </source>
</evidence>